<dbReference type="Proteomes" id="UP000399805">
    <property type="component" value="Unassembled WGS sequence"/>
</dbReference>
<accession>A0A6I8LN66</accession>
<evidence type="ECO:0000256" key="2">
    <source>
        <dbReference type="ARBA" id="ARBA00023163"/>
    </source>
</evidence>
<dbReference type="AlphaFoldDB" id="A0A6I8LN66"/>
<name>A0A6I8LN66_9PSEU</name>
<evidence type="ECO:0000313" key="6">
    <source>
        <dbReference type="EMBL" id="VVJ16956.1"/>
    </source>
</evidence>
<keyword evidence="7" id="KW-1185">Reference proteome</keyword>
<keyword evidence="4" id="KW-1133">Transmembrane helix</keyword>
<keyword evidence="1" id="KW-0805">Transcription regulation</keyword>
<dbReference type="Pfam" id="PF13490">
    <property type="entry name" value="zf-HC2"/>
    <property type="match status" value="1"/>
</dbReference>
<feature type="region of interest" description="Disordered" evidence="3">
    <location>
        <begin position="122"/>
        <end position="160"/>
    </location>
</feature>
<dbReference type="RefSeq" id="WP_155542222.1">
    <property type="nucleotide sequence ID" value="NZ_CABVGP010000001.1"/>
</dbReference>
<protein>
    <submittedName>
        <fullName evidence="6">Putative membrane protein</fullName>
    </submittedName>
</protein>
<feature type="domain" description="Putative zinc-finger" evidence="5">
    <location>
        <begin position="9"/>
        <end position="36"/>
    </location>
</feature>
<gene>
    <name evidence="6" type="ORF">AA23TX_01977</name>
</gene>
<sequence>MAGSAHTDVAAYVLGVLSEAESTQFEAHLMNCPHCQLDLIELYQLPDVLDLVKRSWPEPPMPAPGPRTLAPGPRVLRGLMEEASVKRRRRKRLGIIAGAAAAALVVAGPLVTLAVRPADAVPPASLSAPSTKQPPPVTSVLATSVPAPSSGAPSQPGGGQIYGRGSGSGGSAVSAVVTVSPVEWGSRVDLELRGIVGPLKCQLFAISTTGDARVVSGWSVPPKGFGIPGSPEPLRLQGSVSLAMDQISRFEVRGDDGTVLVVVQR</sequence>
<keyword evidence="2" id="KW-0804">Transcription</keyword>
<feature type="transmembrane region" description="Helical" evidence="4">
    <location>
        <begin position="93"/>
        <end position="115"/>
    </location>
</feature>
<dbReference type="InterPro" id="IPR041916">
    <property type="entry name" value="Anti_sigma_zinc_sf"/>
</dbReference>
<keyword evidence="4" id="KW-0472">Membrane</keyword>
<evidence type="ECO:0000256" key="3">
    <source>
        <dbReference type="SAM" id="MobiDB-lite"/>
    </source>
</evidence>
<evidence type="ECO:0000256" key="4">
    <source>
        <dbReference type="SAM" id="Phobius"/>
    </source>
</evidence>
<evidence type="ECO:0000259" key="5">
    <source>
        <dbReference type="Pfam" id="PF13490"/>
    </source>
</evidence>
<proteinExistence type="predicted"/>
<feature type="compositionally biased region" description="Low complexity" evidence="3">
    <location>
        <begin position="144"/>
        <end position="155"/>
    </location>
</feature>
<keyword evidence="4" id="KW-0812">Transmembrane</keyword>
<evidence type="ECO:0000313" key="7">
    <source>
        <dbReference type="Proteomes" id="UP000399805"/>
    </source>
</evidence>
<evidence type="ECO:0000256" key="1">
    <source>
        <dbReference type="ARBA" id="ARBA00023015"/>
    </source>
</evidence>
<dbReference type="EMBL" id="CABVGP010000001">
    <property type="protein sequence ID" value="VVJ16956.1"/>
    <property type="molecule type" value="Genomic_DNA"/>
</dbReference>
<dbReference type="InterPro" id="IPR027383">
    <property type="entry name" value="Znf_put"/>
</dbReference>
<organism evidence="6 7">
    <name type="scientific">Amycolatopsis camponoti</name>
    <dbReference type="NCBI Taxonomy" id="2606593"/>
    <lineage>
        <taxon>Bacteria</taxon>
        <taxon>Bacillati</taxon>
        <taxon>Actinomycetota</taxon>
        <taxon>Actinomycetes</taxon>
        <taxon>Pseudonocardiales</taxon>
        <taxon>Pseudonocardiaceae</taxon>
        <taxon>Amycolatopsis</taxon>
    </lineage>
</organism>
<dbReference type="Gene3D" id="1.10.10.1320">
    <property type="entry name" value="Anti-sigma factor, zinc-finger domain"/>
    <property type="match status" value="1"/>
</dbReference>
<reference evidence="6 7" key="1">
    <citation type="submission" date="2019-09" db="EMBL/GenBank/DDBJ databases">
        <authorList>
            <person name="Leyn A S."/>
        </authorList>
    </citation>
    <scope>NUCLEOTIDE SEQUENCE [LARGE SCALE GENOMIC DNA]</scope>
    <source>
        <strain evidence="6">AA231_1</strain>
    </source>
</reference>